<dbReference type="Proteomes" id="UP001204151">
    <property type="component" value="Unassembled WGS sequence"/>
</dbReference>
<dbReference type="NCBIfam" id="TIGR04353">
    <property type="entry name" value="PqqD_rel_X"/>
    <property type="match status" value="1"/>
</dbReference>
<proteinExistence type="predicted"/>
<accession>A0ABT1ZWY1</accession>
<evidence type="ECO:0000313" key="2">
    <source>
        <dbReference type="Proteomes" id="UP001204151"/>
    </source>
</evidence>
<keyword evidence="2" id="KW-1185">Reference proteome</keyword>
<name>A0ABT1ZWY1_9BURK</name>
<protein>
    <submittedName>
        <fullName evidence="1">HPr-rel-A system PqqD family peptide chaperone</fullName>
    </submittedName>
</protein>
<sequence length="85" mass="8923">MTPGQALACREWDGEAVLYNDLSGSTHLLDGAALDLLYALRDQPADAAALAARLADQFDAGDDDLVSLIDDMLATLAGLDLIESC</sequence>
<organism evidence="1 2">
    <name type="scientific">Massilia pinisoli</name>
    <dbReference type="NCBI Taxonomy" id="1772194"/>
    <lineage>
        <taxon>Bacteria</taxon>
        <taxon>Pseudomonadati</taxon>
        <taxon>Pseudomonadota</taxon>
        <taxon>Betaproteobacteria</taxon>
        <taxon>Burkholderiales</taxon>
        <taxon>Oxalobacteraceae</taxon>
        <taxon>Telluria group</taxon>
        <taxon>Massilia</taxon>
    </lineage>
</organism>
<dbReference type="RefSeq" id="WP_258818996.1">
    <property type="nucleotide sequence ID" value="NZ_JANUGW010000021.1"/>
</dbReference>
<gene>
    <name evidence="1" type="ORF">NX784_22890</name>
</gene>
<dbReference type="InterPro" id="IPR027599">
    <property type="entry name" value="PqqD-rel_X"/>
</dbReference>
<reference evidence="1 2" key="1">
    <citation type="submission" date="2022-08" db="EMBL/GenBank/DDBJ databases">
        <title>Reclassification of Massilia species as members of the genera Telluria, Duganella, Pseudoduganella, Mokoshia gen. nov. and Zemynaea gen. nov. using orthogonal and non-orthogonal genome-based approaches.</title>
        <authorList>
            <person name="Bowman J.P."/>
        </authorList>
    </citation>
    <scope>NUCLEOTIDE SEQUENCE [LARGE SCALE GENOMIC DNA]</scope>
    <source>
        <strain evidence="1 2">JCM 31316</strain>
    </source>
</reference>
<evidence type="ECO:0000313" key="1">
    <source>
        <dbReference type="EMBL" id="MCS0584443.1"/>
    </source>
</evidence>
<dbReference type="EMBL" id="JANUGW010000021">
    <property type="protein sequence ID" value="MCS0584443.1"/>
    <property type="molecule type" value="Genomic_DNA"/>
</dbReference>
<comment type="caution">
    <text evidence="1">The sequence shown here is derived from an EMBL/GenBank/DDBJ whole genome shotgun (WGS) entry which is preliminary data.</text>
</comment>